<dbReference type="EMBL" id="JFKE01000005">
    <property type="protein sequence ID" value="KAJ55196.1"/>
    <property type="molecule type" value="Genomic_DNA"/>
</dbReference>
<evidence type="ECO:0000256" key="3">
    <source>
        <dbReference type="ARBA" id="ARBA00008562"/>
    </source>
</evidence>
<comment type="catalytic activity">
    <reaction evidence="9">
        <text>L-aspartate + O2 = iminosuccinate + H2O2</text>
        <dbReference type="Rhea" id="RHEA:25876"/>
        <dbReference type="ChEBI" id="CHEBI:15379"/>
        <dbReference type="ChEBI" id="CHEBI:16240"/>
        <dbReference type="ChEBI" id="CHEBI:29991"/>
        <dbReference type="ChEBI" id="CHEBI:77875"/>
        <dbReference type="EC" id="1.4.3.16"/>
    </reaction>
    <physiologicalReaction direction="left-to-right" evidence="9">
        <dbReference type="Rhea" id="RHEA:25877"/>
    </physiologicalReaction>
</comment>
<accession>A0A037ZK26</accession>
<keyword evidence="6" id="KW-0662">Pyridine nucleotide biosynthesis</keyword>
<comment type="caution">
    <text evidence="13">The sequence shown here is derived from an EMBL/GenBank/DDBJ whole genome shotgun (WGS) entry which is preliminary data.</text>
</comment>
<dbReference type="NCBIfam" id="NF005701">
    <property type="entry name" value="PRK07512.1"/>
    <property type="match status" value="1"/>
</dbReference>
<dbReference type="UniPathway" id="UPA00253">
    <property type="reaction ID" value="UER00326"/>
</dbReference>
<dbReference type="PANTHER" id="PTHR42716">
    <property type="entry name" value="L-ASPARTATE OXIDASE"/>
    <property type="match status" value="1"/>
</dbReference>
<evidence type="ECO:0000256" key="9">
    <source>
        <dbReference type="ARBA" id="ARBA00048305"/>
    </source>
</evidence>
<evidence type="ECO:0000256" key="8">
    <source>
        <dbReference type="ARBA" id="ARBA00023002"/>
    </source>
</evidence>
<keyword evidence="14" id="KW-1185">Reference proteome</keyword>
<dbReference type="STRING" id="1454373.ACMU_15685"/>
<dbReference type="FunFam" id="3.90.700.10:FF:000002">
    <property type="entry name" value="L-aspartate oxidase"/>
    <property type="match status" value="1"/>
</dbReference>
<evidence type="ECO:0000313" key="14">
    <source>
        <dbReference type="Proteomes" id="UP000026249"/>
    </source>
</evidence>
<organism evidence="13 14">
    <name type="scientific">Actibacterium mucosum KCTC 23349</name>
    <dbReference type="NCBI Taxonomy" id="1454373"/>
    <lineage>
        <taxon>Bacteria</taxon>
        <taxon>Pseudomonadati</taxon>
        <taxon>Pseudomonadota</taxon>
        <taxon>Alphaproteobacteria</taxon>
        <taxon>Rhodobacterales</taxon>
        <taxon>Roseobacteraceae</taxon>
        <taxon>Actibacterium</taxon>
    </lineage>
</organism>
<dbReference type="Gene3D" id="3.90.700.10">
    <property type="entry name" value="Succinate dehydrogenase/fumarate reductase flavoprotein, catalytic domain"/>
    <property type="match status" value="1"/>
</dbReference>
<evidence type="ECO:0000256" key="4">
    <source>
        <dbReference type="ARBA" id="ARBA00012173"/>
    </source>
</evidence>
<keyword evidence="5" id="KW-0285">Flavoprotein</keyword>
<dbReference type="InterPro" id="IPR005288">
    <property type="entry name" value="NadB"/>
</dbReference>
<dbReference type="GO" id="GO:0034628">
    <property type="term" value="P:'de novo' NAD+ biosynthetic process from L-aspartate"/>
    <property type="evidence" value="ECO:0007669"/>
    <property type="project" value="TreeGrafter"/>
</dbReference>
<evidence type="ECO:0000256" key="10">
    <source>
        <dbReference type="SAM" id="MobiDB-lite"/>
    </source>
</evidence>
<feature type="domain" description="FAD-dependent oxidoreductase 2 FAD-binding" evidence="11">
    <location>
        <begin position="61"/>
        <end position="432"/>
    </location>
</feature>
<dbReference type="AlphaFoldDB" id="A0A037ZK26"/>
<dbReference type="InterPro" id="IPR003953">
    <property type="entry name" value="FAD-dep_OxRdtase_2_FAD-bd"/>
</dbReference>
<dbReference type="SUPFAM" id="SSF46977">
    <property type="entry name" value="Succinate dehydrogenase/fumarate reductase flavoprotein C-terminal domain"/>
    <property type="match status" value="1"/>
</dbReference>
<proteinExistence type="inferred from homology"/>
<dbReference type="PRINTS" id="PR00368">
    <property type="entry name" value="FADPNR"/>
</dbReference>
<dbReference type="Pfam" id="PF02910">
    <property type="entry name" value="Succ_DH_flav_C"/>
    <property type="match status" value="1"/>
</dbReference>
<dbReference type="InterPro" id="IPR037099">
    <property type="entry name" value="Fum_R/Succ_DH_flav-like_C_sf"/>
</dbReference>
<dbReference type="Proteomes" id="UP000026249">
    <property type="component" value="Unassembled WGS sequence"/>
</dbReference>
<dbReference type="Gene3D" id="1.20.58.100">
    <property type="entry name" value="Fumarate reductase/succinate dehydrogenase flavoprotein-like, C-terminal domain"/>
    <property type="match status" value="1"/>
</dbReference>
<comment type="similarity">
    <text evidence="3">Belongs to the FAD-dependent oxidoreductase 2 family. NadB subfamily.</text>
</comment>
<comment type="cofactor">
    <cofactor evidence="1">
        <name>FAD</name>
        <dbReference type="ChEBI" id="CHEBI:57692"/>
    </cofactor>
</comment>
<keyword evidence="8 13" id="KW-0560">Oxidoreductase</keyword>
<evidence type="ECO:0000256" key="6">
    <source>
        <dbReference type="ARBA" id="ARBA00022642"/>
    </source>
</evidence>
<dbReference type="EC" id="1.4.3.16" evidence="4"/>
<evidence type="ECO:0000256" key="1">
    <source>
        <dbReference type="ARBA" id="ARBA00001974"/>
    </source>
</evidence>
<dbReference type="PANTHER" id="PTHR42716:SF2">
    <property type="entry name" value="L-ASPARTATE OXIDASE, CHLOROPLASTIC"/>
    <property type="match status" value="1"/>
</dbReference>
<reference evidence="13 14" key="1">
    <citation type="submission" date="2014-03" db="EMBL/GenBank/DDBJ databases">
        <title>Draft Genome Sequence of Actibacterium mucosum KCTC 23349, a Marine Alphaproteobacterium with Complex Ionic Requirements Isolated from Mediterranean Seawater at Malvarrosa Beach, Valencia, Spain.</title>
        <authorList>
            <person name="Arahal D.R."/>
            <person name="Shao Z."/>
            <person name="Lai Q."/>
            <person name="Pujalte M.J."/>
        </authorList>
    </citation>
    <scope>NUCLEOTIDE SEQUENCE [LARGE SCALE GENOMIC DNA]</scope>
    <source>
        <strain evidence="13 14">KCTC 23349</strain>
    </source>
</reference>
<evidence type="ECO:0000313" key="13">
    <source>
        <dbReference type="EMBL" id="KAJ55196.1"/>
    </source>
</evidence>
<evidence type="ECO:0000259" key="12">
    <source>
        <dbReference type="Pfam" id="PF02910"/>
    </source>
</evidence>
<protein>
    <recommendedName>
        <fullName evidence="4">L-aspartate oxidase</fullName>
        <ecNumber evidence="4">1.4.3.16</ecNumber>
    </recommendedName>
</protein>
<sequence>MPLYEEDHAGKGVVCLAHHDRPGRGGRRRGQGCAPRRAADDRPVAGAGPLSTAAAQDTGRVLIVGAGLGALYAALKLAPRPVLMISPDPLGQGASSAWAQGGVAAAMDLGDSPRSHADDTVAAGAGLVVPDIAQLVTAEARDHILDLTALGTPFDRTDGGDYVLSREAAHSYARVVRVKGDQAGAAIMAALIEAVQKTPSIQVVEGALATELHVEGGRVRGVWISSSAPGGSTPVLMTGPAVLLAGGGSAGLYAVATTPPRIRGQVIGMAARAGARIADPEFVQFHPTALDVGEDPAPLATEALRGEGAVLVNAEGARFMTGLHPDAELAPRDVVARAIFDEWRAGRRPMLDTRAAIGARIVEQFPTVASACARHGIDPVTQPFPVAAAAHYHMGGVETAPNGRASLPGLWVCGEASATGLHGANRLASNGLLEALVYGRITAMDISAELPEGMAAPTLAIAFEGAPAWTAPEADTAALRKVMTRDVGVLRDAEGLKAALVAIAQLEARNVEVPSFVNMCATATLIAAAALQRQESRGAHARTDYPDPSPETPERTHITLQQAMDIRAAAVNEVQS</sequence>
<evidence type="ECO:0000256" key="2">
    <source>
        <dbReference type="ARBA" id="ARBA00004950"/>
    </source>
</evidence>
<dbReference type="GO" id="GO:0008734">
    <property type="term" value="F:L-aspartate oxidase activity"/>
    <property type="evidence" value="ECO:0007669"/>
    <property type="project" value="UniProtKB-EC"/>
</dbReference>
<feature type="region of interest" description="Disordered" evidence="10">
    <location>
        <begin position="20"/>
        <end position="50"/>
    </location>
</feature>
<evidence type="ECO:0000256" key="7">
    <source>
        <dbReference type="ARBA" id="ARBA00022827"/>
    </source>
</evidence>
<gene>
    <name evidence="13" type="ORF">ACMU_15685</name>
</gene>
<keyword evidence="7" id="KW-0274">FAD</keyword>
<feature type="domain" description="Fumarate reductase/succinate dehydrogenase flavoprotein-like C-terminal" evidence="12">
    <location>
        <begin position="515"/>
        <end position="549"/>
    </location>
</feature>
<dbReference type="Pfam" id="PF00890">
    <property type="entry name" value="FAD_binding_2"/>
    <property type="match status" value="1"/>
</dbReference>
<dbReference type="InterPro" id="IPR027477">
    <property type="entry name" value="Succ_DH/fumarate_Rdtase_cat_sf"/>
</dbReference>
<dbReference type="SUPFAM" id="SSF51905">
    <property type="entry name" value="FAD/NAD(P)-binding domain"/>
    <property type="match status" value="1"/>
</dbReference>
<dbReference type="InterPro" id="IPR015939">
    <property type="entry name" value="Fum_Rdtase/Succ_DH_flav-like_C"/>
</dbReference>
<dbReference type="InterPro" id="IPR036188">
    <property type="entry name" value="FAD/NAD-bd_sf"/>
</dbReference>
<dbReference type="Gene3D" id="3.50.50.60">
    <property type="entry name" value="FAD/NAD(P)-binding domain"/>
    <property type="match status" value="1"/>
</dbReference>
<comment type="pathway">
    <text evidence="2">Cofactor biosynthesis; NAD(+) biosynthesis; iminoaspartate from L-aspartate (oxidase route): step 1/1.</text>
</comment>
<name>A0A037ZK26_9RHOB</name>
<evidence type="ECO:0000256" key="5">
    <source>
        <dbReference type="ARBA" id="ARBA00022630"/>
    </source>
</evidence>
<dbReference type="SUPFAM" id="SSF56425">
    <property type="entry name" value="Succinate dehydrogenase/fumarate reductase flavoprotein, catalytic domain"/>
    <property type="match status" value="1"/>
</dbReference>
<evidence type="ECO:0000259" key="11">
    <source>
        <dbReference type="Pfam" id="PF00890"/>
    </source>
</evidence>